<keyword evidence="5 7" id="KW-0175">Coiled coil</keyword>
<dbReference type="InterPro" id="IPR007707">
    <property type="entry name" value="TACC_C"/>
</dbReference>
<sequence length="1229" mass="136900">MENIADITMEAEGQPLQKLIQNQTYEEITHDDISQQYEAMDTDEPMDVDMNATMEIIQNTSSNIQHVERVLQHAENVLQHIEEKKPLEERNKENIEGLLEKQTETSKMTFVVNTPMESKAGQHLELEQSKHELSLNKSVELPVNKTVSSECIIETVNKELAKEDHNELPSKKTEDISSNLNITMDAMNVSTASNSSAKSSESQQLKKTDTSVNHNLTIDNTKTSNCSDKAAATASQENSDSLNNHNLTIDCMNTSTTSNSSAKSAAKADNKPATKLNLTLGLSTSQHSQKSEKSQPTSPAFPIKSAQNTGFPRSPKAKSEKPKESPFLEKSDYFSNLQTQPTAEKSLNDLNGTYVESSVATSVANNLNGTFVEPYAVDTAMPKPIDQLDTNPDELKNKRQTFSINTLSEEKTAEEKRRTFAVKTTESTSSSQLMQFPSLDKPDNQRRTFAINDTITMPQESLSVSDKIDVNARRTFNVPSTELSPEPTDQTAMDTSFEPMEVDYNATMSMTADMEQRSQSPPLPAMQQRSQSPPLPAQQQRSQSPPLPAQQQRSQSPPLPTIQQRSQSPSLTTMQQRSQSPSLTTMQQRSQSPTMSRSQSPGLPTMQQQRSQSPPLPTMQPRSQSPPLPTMQPRSQSPPLPTMQPRSQSPYLPTMQARSQSPPLPTMQPRSQSPPLPTLQQNKSKIPPTSQLPPLPTDPQVMNIKEEQISPPPFESTATSFTSQPLSTLIQKRPSIRDARARAADILSAKEQSNIKVKDEKDIFVEKFSPSPIEDIFTAVSATSTTLTNSSGFSEFDQTSSLTSTSLGNQNEQLTRSQQQQQQQQFQDEFSGNNNNLILNPSDFDYLLTKGNNTTPVDRSSLLLKFDPLLGVPVPVNQGQQQLQQLQIPTNTINSCLSPTLEEDEHNDSNRSFVIDTKATGGLGGSLATAGGGGIAAAGVITGASAKLLKERSQEVKQQLQLEQQVQQNKRQLTQGVNKKNATMSVDVIKDMSLDNDCNKTFENSNSTQSDDKQINYKMDELEKKIKNEVLKTEDIEKKLKDAEQREEALIKRITEKDKTIAKMTGVIEAYEKAIAELIADKEQLTQHYEKQLAEVKADRDSNYHHLTSLETTFSDLHVKYEKSKEMTCQLKESEEALQAEKRKNLENLHLQEQRYDKMKNHAMQQLEIANKKLESLTRDHSIEITKLKALLKKEEIARSSIHEQLAQKTKENAELVKICDELISGQGS</sequence>
<dbReference type="GO" id="GO:0007097">
    <property type="term" value="P:nuclear migration"/>
    <property type="evidence" value="ECO:0007669"/>
    <property type="project" value="TreeGrafter"/>
</dbReference>
<feature type="compositionally biased region" description="Polar residues" evidence="8">
    <location>
        <begin position="678"/>
        <end position="689"/>
    </location>
</feature>
<feature type="compositionally biased region" description="Polar residues" evidence="8">
    <location>
        <begin position="644"/>
        <end position="661"/>
    </location>
</feature>
<organism evidence="10 11">
    <name type="scientific">Lucilia cuprina</name>
    <name type="common">Green bottle fly</name>
    <name type="synonym">Australian sheep blowfly</name>
    <dbReference type="NCBI Taxonomy" id="7375"/>
    <lineage>
        <taxon>Eukaryota</taxon>
        <taxon>Metazoa</taxon>
        <taxon>Ecdysozoa</taxon>
        <taxon>Arthropoda</taxon>
        <taxon>Hexapoda</taxon>
        <taxon>Insecta</taxon>
        <taxon>Pterygota</taxon>
        <taxon>Neoptera</taxon>
        <taxon>Endopterygota</taxon>
        <taxon>Diptera</taxon>
        <taxon>Brachycera</taxon>
        <taxon>Muscomorpha</taxon>
        <taxon>Oestroidea</taxon>
        <taxon>Calliphoridae</taxon>
        <taxon>Luciliinae</taxon>
        <taxon>Lucilia</taxon>
    </lineage>
</organism>
<evidence type="ECO:0000313" key="10">
    <source>
        <dbReference type="EMBL" id="KNC26057.1"/>
    </source>
</evidence>
<dbReference type="EMBL" id="JRES01001032">
    <property type="protein sequence ID" value="KNC26057.1"/>
    <property type="molecule type" value="Genomic_DNA"/>
</dbReference>
<feature type="region of interest" description="Disordered" evidence="8">
    <location>
        <begin position="476"/>
        <end position="496"/>
    </location>
</feature>
<dbReference type="GO" id="GO:0005737">
    <property type="term" value="C:cytoplasm"/>
    <property type="evidence" value="ECO:0007669"/>
    <property type="project" value="TreeGrafter"/>
</dbReference>
<evidence type="ECO:0000313" key="11">
    <source>
        <dbReference type="Proteomes" id="UP000037069"/>
    </source>
</evidence>
<protein>
    <recommendedName>
        <fullName evidence="9">Transforming acidic coiled-coil-containing protein C-terminal domain-containing protein</fullName>
    </recommendedName>
</protein>
<feature type="compositionally biased region" description="Polar residues" evidence="8">
    <location>
        <begin position="210"/>
        <end position="247"/>
    </location>
</feature>
<feature type="region of interest" description="Disordered" evidence="8">
    <location>
        <begin position="190"/>
        <end position="329"/>
    </location>
</feature>
<dbReference type="Pfam" id="PF05010">
    <property type="entry name" value="TACC_C"/>
    <property type="match status" value="1"/>
</dbReference>
<accession>A0A0L0C1C2</accession>
<feature type="region of interest" description="Disordered" evidence="8">
    <location>
        <begin position="790"/>
        <end position="810"/>
    </location>
</feature>
<feature type="compositionally biased region" description="Basic and acidic residues" evidence="8">
    <location>
        <begin position="317"/>
        <end position="329"/>
    </location>
</feature>
<dbReference type="GO" id="GO:0007052">
    <property type="term" value="P:mitotic spindle organization"/>
    <property type="evidence" value="ECO:0007669"/>
    <property type="project" value="InterPro"/>
</dbReference>
<evidence type="ECO:0000256" key="2">
    <source>
        <dbReference type="ARBA" id="ARBA00009423"/>
    </source>
</evidence>
<evidence type="ECO:0000256" key="4">
    <source>
        <dbReference type="ARBA" id="ARBA00022553"/>
    </source>
</evidence>
<evidence type="ECO:0000256" key="5">
    <source>
        <dbReference type="ARBA" id="ARBA00023054"/>
    </source>
</evidence>
<keyword evidence="6" id="KW-0206">Cytoskeleton</keyword>
<evidence type="ECO:0000256" key="1">
    <source>
        <dbReference type="ARBA" id="ARBA00004245"/>
    </source>
</evidence>
<dbReference type="AlphaFoldDB" id="A0A0L0C1C2"/>
<feature type="compositionally biased region" description="Low complexity" evidence="8">
    <location>
        <begin position="253"/>
        <end position="265"/>
    </location>
</feature>
<evidence type="ECO:0000259" key="9">
    <source>
        <dbReference type="Pfam" id="PF05010"/>
    </source>
</evidence>
<dbReference type="FunFam" id="1.20.5.1700:FF:000001">
    <property type="entry name" value="Transforming acidic coiled-coil-containing protein 1 isoform 2"/>
    <property type="match status" value="1"/>
</dbReference>
<dbReference type="PANTHER" id="PTHR13924">
    <property type="entry name" value="TRANSFORMING ACIDIC COILED-COIL CONTAINING PROTEIN 1/2"/>
    <property type="match status" value="1"/>
</dbReference>
<name>A0A0L0C1C2_LUCCU</name>
<proteinExistence type="inferred from homology"/>
<dbReference type="InterPro" id="IPR039915">
    <property type="entry name" value="TACC"/>
</dbReference>
<evidence type="ECO:0000256" key="3">
    <source>
        <dbReference type="ARBA" id="ARBA00022490"/>
    </source>
</evidence>
<feature type="region of interest" description="Disordered" evidence="8">
    <location>
        <begin position="513"/>
        <end position="699"/>
    </location>
</feature>
<evidence type="ECO:0000256" key="8">
    <source>
        <dbReference type="SAM" id="MobiDB-lite"/>
    </source>
</evidence>
<feature type="region of interest" description="Disordered" evidence="8">
    <location>
        <begin position="423"/>
        <end position="444"/>
    </location>
</feature>
<dbReference type="PANTHER" id="PTHR13924:SF10">
    <property type="entry name" value="TRANSFORMING ACIDIC COILED-COIL PROTEIN, ISOFORM K"/>
    <property type="match status" value="1"/>
</dbReference>
<feature type="compositionally biased region" description="Polar residues" evidence="8">
    <location>
        <begin position="477"/>
        <end position="494"/>
    </location>
</feature>
<dbReference type="OrthoDB" id="10255048at2759"/>
<comment type="similarity">
    <text evidence="2">Belongs to the TACC family.</text>
</comment>
<feature type="coiled-coil region" evidence="7">
    <location>
        <begin position="1124"/>
        <end position="1180"/>
    </location>
</feature>
<comment type="caution">
    <text evidence="10">The sequence shown here is derived from an EMBL/GenBank/DDBJ whole genome shotgun (WGS) entry which is preliminary data.</text>
</comment>
<feature type="compositionally biased region" description="Pro residues" evidence="8">
    <location>
        <begin position="614"/>
        <end position="642"/>
    </location>
</feature>
<feature type="domain" description="Transforming acidic coiled-coil-containing protein C-terminal" evidence="9">
    <location>
        <begin position="1018"/>
        <end position="1224"/>
    </location>
</feature>
<evidence type="ECO:0000256" key="7">
    <source>
        <dbReference type="SAM" id="Coils"/>
    </source>
</evidence>
<feature type="compositionally biased region" description="Polar residues" evidence="8">
    <location>
        <begin position="276"/>
        <end position="298"/>
    </location>
</feature>
<evidence type="ECO:0000256" key="6">
    <source>
        <dbReference type="ARBA" id="ARBA00023212"/>
    </source>
</evidence>
<keyword evidence="3" id="KW-0963">Cytoplasm</keyword>
<keyword evidence="11" id="KW-1185">Reference proteome</keyword>
<dbReference type="Gene3D" id="1.20.5.1700">
    <property type="match status" value="1"/>
</dbReference>
<feature type="compositionally biased region" description="Polar residues" evidence="8">
    <location>
        <begin position="527"/>
        <end position="613"/>
    </location>
</feature>
<feature type="coiled-coil region" evidence="7">
    <location>
        <begin position="57"/>
        <end position="91"/>
    </location>
</feature>
<feature type="coiled-coil region" evidence="7">
    <location>
        <begin position="1019"/>
        <end position="1099"/>
    </location>
</feature>
<feature type="compositionally biased region" description="Polar residues" evidence="8">
    <location>
        <begin position="423"/>
        <end position="435"/>
    </location>
</feature>
<gene>
    <name evidence="10" type="ORF">FF38_04149</name>
</gene>
<feature type="compositionally biased region" description="Pro residues" evidence="8">
    <location>
        <begin position="662"/>
        <end position="677"/>
    </location>
</feature>
<dbReference type="Proteomes" id="UP000037069">
    <property type="component" value="Unassembled WGS sequence"/>
</dbReference>
<keyword evidence="4" id="KW-0597">Phosphoprotein</keyword>
<dbReference type="OMA" id="IQMEEDP"/>
<feature type="compositionally biased region" description="Low complexity" evidence="8">
    <location>
        <begin position="190"/>
        <end position="202"/>
    </location>
</feature>
<dbReference type="GO" id="GO:0005856">
    <property type="term" value="C:cytoskeleton"/>
    <property type="evidence" value="ECO:0007669"/>
    <property type="project" value="UniProtKB-SubCell"/>
</dbReference>
<comment type="subcellular location">
    <subcellularLocation>
        <location evidence="1">Cytoplasm</location>
        <location evidence="1">Cytoskeleton</location>
    </subcellularLocation>
</comment>
<reference evidence="10 11" key="1">
    <citation type="journal article" date="2015" name="Nat. Commun.">
        <title>Lucilia cuprina genome unlocks parasitic fly biology to underpin future interventions.</title>
        <authorList>
            <person name="Anstead C.A."/>
            <person name="Korhonen P.K."/>
            <person name="Young N.D."/>
            <person name="Hall R.S."/>
            <person name="Jex A.R."/>
            <person name="Murali S.C."/>
            <person name="Hughes D.S."/>
            <person name="Lee S.F."/>
            <person name="Perry T."/>
            <person name="Stroehlein A.J."/>
            <person name="Ansell B.R."/>
            <person name="Breugelmans B."/>
            <person name="Hofmann A."/>
            <person name="Qu J."/>
            <person name="Dugan S."/>
            <person name="Lee S.L."/>
            <person name="Chao H."/>
            <person name="Dinh H."/>
            <person name="Han Y."/>
            <person name="Doddapaneni H.V."/>
            <person name="Worley K.C."/>
            <person name="Muzny D.M."/>
            <person name="Ioannidis P."/>
            <person name="Waterhouse R.M."/>
            <person name="Zdobnov E.M."/>
            <person name="James P.J."/>
            <person name="Bagnall N.H."/>
            <person name="Kotze A.C."/>
            <person name="Gibbs R.A."/>
            <person name="Richards S."/>
            <person name="Batterham P."/>
            <person name="Gasser R.B."/>
        </authorList>
    </citation>
    <scope>NUCLEOTIDE SEQUENCE [LARGE SCALE GENOMIC DNA]</scope>
    <source>
        <strain evidence="10 11">LS</strain>
        <tissue evidence="10">Full body</tissue>
    </source>
</reference>
<dbReference type="STRING" id="7375.A0A0L0C1C2"/>